<evidence type="ECO:0000313" key="3">
    <source>
        <dbReference type="EMBL" id="EKE42981.1"/>
    </source>
</evidence>
<keyword evidence="1" id="KW-0175">Coiled coil</keyword>
<feature type="region of interest" description="Disordered" evidence="2">
    <location>
        <begin position="842"/>
        <end position="870"/>
    </location>
</feature>
<dbReference type="RefSeq" id="XP_008854683.1">
    <property type="nucleotide sequence ID" value="XM_008856461.1"/>
</dbReference>
<dbReference type="AlphaFoldDB" id="K2GJL3"/>
<feature type="region of interest" description="Disordered" evidence="2">
    <location>
        <begin position="445"/>
        <end position="491"/>
    </location>
</feature>
<feature type="coiled-coil region" evidence="1">
    <location>
        <begin position="138"/>
        <end position="398"/>
    </location>
</feature>
<evidence type="ECO:0000256" key="1">
    <source>
        <dbReference type="SAM" id="Coils"/>
    </source>
</evidence>
<dbReference type="GeneID" id="20070856"/>
<dbReference type="VEuPathDB" id="AmoebaDB:ENU1_002530"/>
<gene>
    <name evidence="3" type="ORF">ENU1_002530</name>
</gene>
<feature type="compositionally biased region" description="Basic and acidic residues" evidence="2">
    <location>
        <begin position="457"/>
        <end position="491"/>
    </location>
</feature>
<sequence length="870" mass="102321">MLFITNSEKRKNEGIKELEKKKVRMVEIVHLSEDIPIITELEKLEETPKPKENIVGLEKEILLNEKKSLVMSTAKALRVANEIKEKLVKIEEYDNLISQKAKELSLTKEKTPKQQQAEAYNRRAIIFLQNYNKFREANEKIQQAIQLESKKKQKYENDIKKEDELEIKFKEVVQDLNESQQQINDIVQKIREEEYAILESMEKKEDIERNIDEIQSQKEVFEEEMKAIKQKEDTNNTVFQEKKSVLEQEEISISNEIKEGQKKLNELKEQKQHQQVVMEEESNQMKSNIDKLQSDLKKEQNEGNKIKKQIDEVKMEKEELQRKCEELIDKNEITLQPIETSLAEIQQEYDELTSQENIDKRNQTKESITLLKEQLKEIEQNNQEMQKKFDKMIEEEEKKFYKEKEEFKRKTEQYILELERSLSQIDPEKITGYIEKTKMGIQLDRKKTDTGLSNLLRKVEGKELNDPKKSDKNKTSSFKTPDEIIQEEKEKMKKLIQEEKIKEKEFTEEERENLKKELESKENLKQQNQKKEEELKRWREKIENERQQLDLNASNTRKSVEQSSMILKELFGTQITKIDETLIIKIEEIKRKLESLKKNQEITISKNIPPVSQTETLEPIKQHEVKIPSEQPLITNEIPAENTNQNISSKLPQKVDSSESVIENSQLGITEDNSKDSELALTTLQHYLPVFKLAEHLKRCYEDGTNKPVAQDNEQSIQEEKQVTTCINTQEHLDIIPSDDPIKNIQNINNNNFVEKINTEDIPEIIQNSSLGKEETETQEEKLTKSIEIEPLQNTTPNTLSENTEENTLIQENLNKTIEKKNEESIKQKVVDVIGECIKRKEEEENKVSHQNSIEFGSESTEKKEKLLEN</sequence>
<feature type="compositionally biased region" description="Polar residues" evidence="2">
    <location>
        <begin position="849"/>
        <end position="859"/>
    </location>
</feature>
<protein>
    <submittedName>
        <fullName evidence="3">Uncharacterized protein</fullName>
    </submittedName>
</protein>
<feature type="compositionally biased region" description="Basic and acidic residues" evidence="2">
    <location>
        <begin position="512"/>
        <end position="533"/>
    </location>
</feature>
<feature type="region of interest" description="Disordered" evidence="2">
    <location>
        <begin position="505"/>
        <end position="533"/>
    </location>
</feature>
<accession>K2GJL3</accession>
<organism evidence="3 4">
    <name type="scientific">Entamoeba nuttalli (strain P19)</name>
    <name type="common">Amoeba</name>
    <dbReference type="NCBI Taxonomy" id="1076696"/>
    <lineage>
        <taxon>Eukaryota</taxon>
        <taxon>Amoebozoa</taxon>
        <taxon>Evosea</taxon>
        <taxon>Archamoebae</taxon>
        <taxon>Mastigamoebida</taxon>
        <taxon>Entamoebidae</taxon>
        <taxon>Entamoeba</taxon>
    </lineage>
</organism>
<dbReference type="Proteomes" id="UP000006769">
    <property type="component" value="Unassembled WGS sequence"/>
</dbReference>
<evidence type="ECO:0000256" key="2">
    <source>
        <dbReference type="SAM" id="MobiDB-lite"/>
    </source>
</evidence>
<dbReference type="EMBL" id="JH925138">
    <property type="protein sequence ID" value="EKE42981.1"/>
    <property type="molecule type" value="Genomic_DNA"/>
</dbReference>
<name>K2GJL3_ENTNP</name>
<dbReference type="OrthoDB" id="30413at2759"/>
<feature type="compositionally biased region" description="Basic and acidic residues" evidence="2">
    <location>
        <begin position="860"/>
        <end position="870"/>
    </location>
</feature>
<proteinExistence type="predicted"/>
<evidence type="ECO:0000313" key="4">
    <source>
        <dbReference type="Proteomes" id="UP000006769"/>
    </source>
</evidence>
<reference evidence="3 4" key="1">
    <citation type="submission" date="2011-11" db="EMBL/GenBank/DDBJ databases">
        <authorList>
            <person name="Hannick L."/>
            <person name="Karamycheva S."/>
            <person name="Lorenzi H."/>
            <person name="Caler E."/>
        </authorList>
    </citation>
    <scope>NUCLEOTIDE SEQUENCE [LARGE SCALE GENOMIC DNA]</scope>
    <source>
        <strain evidence="3 4">P19</strain>
    </source>
</reference>
<dbReference type="OMA" id="EIYERRT"/>